<keyword evidence="1" id="KW-1133">Transmembrane helix</keyword>
<keyword evidence="1" id="KW-0472">Membrane</keyword>
<organism evidence="2 3">
    <name type="scientific">Lactiplantibacillus daowaiensis</name>
    <dbReference type="NCBI Taxonomy" id="2559918"/>
    <lineage>
        <taxon>Bacteria</taxon>
        <taxon>Bacillati</taxon>
        <taxon>Bacillota</taxon>
        <taxon>Bacilli</taxon>
        <taxon>Lactobacillales</taxon>
        <taxon>Lactobacillaceae</taxon>
        <taxon>Lactiplantibacillus</taxon>
    </lineage>
</organism>
<name>A0ABW1RZZ9_9LACO</name>
<feature type="transmembrane region" description="Helical" evidence="1">
    <location>
        <begin position="6"/>
        <end position="26"/>
    </location>
</feature>
<reference evidence="3" key="1">
    <citation type="journal article" date="2019" name="Int. J. Syst. Evol. Microbiol.">
        <title>The Global Catalogue of Microorganisms (GCM) 10K type strain sequencing project: providing services to taxonomists for standard genome sequencing and annotation.</title>
        <authorList>
            <consortium name="The Broad Institute Genomics Platform"/>
            <consortium name="The Broad Institute Genome Sequencing Center for Infectious Disease"/>
            <person name="Wu L."/>
            <person name="Ma J."/>
        </authorList>
    </citation>
    <scope>NUCLEOTIDE SEQUENCE [LARGE SCALE GENOMIC DNA]</scope>
    <source>
        <strain evidence="3">CCM 8933</strain>
    </source>
</reference>
<dbReference type="PANTHER" id="PTHR40070">
    <property type="entry name" value="UPF0478 PROTEIN YTXG"/>
    <property type="match status" value="1"/>
</dbReference>
<gene>
    <name evidence="2" type="ORF">ACFP5Y_07750</name>
</gene>
<dbReference type="Proteomes" id="UP001596282">
    <property type="component" value="Unassembled WGS sequence"/>
</dbReference>
<dbReference type="Gene3D" id="1.20.1170.10">
    <property type="match status" value="1"/>
</dbReference>
<keyword evidence="3" id="KW-1185">Reference proteome</keyword>
<dbReference type="InterPro" id="IPR009293">
    <property type="entry name" value="UPF0478"/>
</dbReference>
<evidence type="ECO:0000313" key="3">
    <source>
        <dbReference type="Proteomes" id="UP001596282"/>
    </source>
</evidence>
<proteinExistence type="predicted"/>
<dbReference type="EMBL" id="JBHSSC010000033">
    <property type="protein sequence ID" value="MFC6181108.1"/>
    <property type="molecule type" value="Genomic_DNA"/>
</dbReference>
<sequence length="140" mass="15259">MIAHIAGIIAAIAFLLLVCFIGIFLVRMTKTMGEVNRSLSSITNDVDALSHETEKIMANANELLKDVNGKVASIDPAFQAMGDLGQSVSDLNAATRELTAKVGKNNEKKNRFASATKVGKAAFDVYRDRRNKKTNEDEED</sequence>
<dbReference type="RefSeq" id="WP_137629483.1">
    <property type="nucleotide sequence ID" value="NZ_BJDJ01000024.1"/>
</dbReference>
<accession>A0ABW1RZZ9</accession>
<comment type="caution">
    <text evidence="2">The sequence shown here is derived from an EMBL/GenBank/DDBJ whole genome shotgun (WGS) entry which is preliminary data.</text>
</comment>
<evidence type="ECO:0000313" key="2">
    <source>
        <dbReference type="EMBL" id="MFC6181108.1"/>
    </source>
</evidence>
<protein>
    <submittedName>
        <fullName evidence="2">DUF948 domain-containing protein</fullName>
    </submittedName>
</protein>
<dbReference type="PANTHER" id="PTHR40070:SF1">
    <property type="entry name" value="UPF0478 PROTEIN YTXG"/>
    <property type="match status" value="1"/>
</dbReference>
<keyword evidence="1" id="KW-0812">Transmembrane</keyword>
<dbReference type="Pfam" id="PF06103">
    <property type="entry name" value="DUF948"/>
    <property type="match status" value="1"/>
</dbReference>
<evidence type="ECO:0000256" key="1">
    <source>
        <dbReference type="SAM" id="Phobius"/>
    </source>
</evidence>